<sequence length="70" mass="7497">MCAKSPPPHPPLLLHHLTPRPPRPPPRRFGPGFGGGGRGEGKDCSKLLAKAPRISQGIQKDILPTRDTST</sequence>
<dbReference type="EMBL" id="JAPTMU010000001">
    <property type="protein sequence ID" value="KAJ4949136.1"/>
    <property type="molecule type" value="Genomic_DNA"/>
</dbReference>
<evidence type="ECO:0000313" key="3">
    <source>
        <dbReference type="Proteomes" id="UP001219934"/>
    </source>
</evidence>
<accession>A0AAD6BQE4</accession>
<gene>
    <name evidence="2" type="ORF">JOQ06_020654</name>
</gene>
<dbReference type="Proteomes" id="UP001219934">
    <property type="component" value="Unassembled WGS sequence"/>
</dbReference>
<proteinExistence type="predicted"/>
<name>A0AAD6BQE4_9TELE</name>
<dbReference type="AlphaFoldDB" id="A0AAD6BQE4"/>
<evidence type="ECO:0000313" key="2">
    <source>
        <dbReference type="EMBL" id="KAJ4949136.1"/>
    </source>
</evidence>
<protein>
    <submittedName>
        <fullName evidence="2">Uncharacterized protein</fullName>
    </submittedName>
</protein>
<reference evidence="2" key="1">
    <citation type="submission" date="2022-11" db="EMBL/GenBank/DDBJ databases">
        <title>Chromosome-level genome of Pogonophryne albipinna.</title>
        <authorList>
            <person name="Jo E."/>
        </authorList>
    </citation>
    <scope>NUCLEOTIDE SEQUENCE</scope>
    <source>
        <strain evidence="2">SGF0006</strain>
        <tissue evidence="2">Muscle</tissue>
    </source>
</reference>
<organism evidence="2 3">
    <name type="scientific">Pogonophryne albipinna</name>
    <dbReference type="NCBI Taxonomy" id="1090488"/>
    <lineage>
        <taxon>Eukaryota</taxon>
        <taxon>Metazoa</taxon>
        <taxon>Chordata</taxon>
        <taxon>Craniata</taxon>
        <taxon>Vertebrata</taxon>
        <taxon>Euteleostomi</taxon>
        <taxon>Actinopterygii</taxon>
        <taxon>Neopterygii</taxon>
        <taxon>Teleostei</taxon>
        <taxon>Neoteleostei</taxon>
        <taxon>Acanthomorphata</taxon>
        <taxon>Eupercaria</taxon>
        <taxon>Perciformes</taxon>
        <taxon>Notothenioidei</taxon>
        <taxon>Pogonophryne</taxon>
    </lineage>
</organism>
<feature type="compositionally biased region" description="Pro residues" evidence="1">
    <location>
        <begin position="1"/>
        <end position="11"/>
    </location>
</feature>
<feature type="non-terminal residue" evidence="2">
    <location>
        <position position="1"/>
    </location>
</feature>
<keyword evidence="3" id="KW-1185">Reference proteome</keyword>
<feature type="region of interest" description="Disordered" evidence="1">
    <location>
        <begin position="1"/>
        <end position="70"/>
    </location>
</feature>
<comment type="caution">
    <text evidence="2">The sequence shown here is derived from an EMBL/GenBank/DDBJ whole genome shotgun (WGS) entry which is preliminary data.</text>
</comment>
<evidence type="ECO:0000256" key="1">
    <source>
        <dbReference type="SAM" id="MobiDB-lite"/>
    </source>
</evidence>
<feature type="compositionally biased region" description="Pro residues" evidence="1">
    <location>
        <begin position="19"/>
        <end position="28"/>
    </location>
</feature>